<dbReference type="EMBL" id="JANUCP010000001">
    <property type="protein sequence ID" value="MCS3917981.1"/>
    <property type="molecule type" value="Genomic_DNA"/>
</dbReference>
<evidence type="ECO:0000256" key="4">
    <source>
        <dbReference type="ARBA" id="ARBA00022692"/>
    </source>
</evidence>
<keyword evidence="9" id="KW-1185">Reference proteome</keyword>
<dbReference type="InterPro" id="IPR002771">
    <property type="entry name" value="Multi_antbiot-R_MarC"/>
</dbReference>
<sequence length="194" mass="20742">MDWSGLVQAVVWLLLILDPLGNLPLFMAATHNQTSAERRKTFTLATLVAFLLLVLFVLGGVTVLNLFRVTLADLQIAGGLLLLIIAIRIVLFGHWGAEGEEQPSFVPLACPLLTGPGAITATLVLQATYGLALTTVAVVVAFLVTWVILMFGEKLFQILGKTGSAVLAQVMALLLATIAVQFIRSGISSVWQSM</sequence>
<dbReference type="Proteomes" id="UP001204798">
    <property type="component" value="Unassembled WGS sequence"/>
</dbReference>
<dbReference type="RefSeq" id="WP_259093003.1">
    <property type="nucleotide sequence ID" value="NZ_CP130454.1"/>
</dbReference>
<evidence type="ECO:0000256" key="5">
    <source>
        <dbReference type="ARBA" id="ARBA00022989"/>
    </source>
</evidence>
<accession>A0ABT2EKI6</accession>
<dbReference type="Pfam" id="PF01914">
    <property type="entry name" value="MarC"/>
    <property type="match status" value="1"/>
</dbReference>
<name>A0ABT2EKI6_9BACT</name>
<gene>
    <name evidence="8" type="ORF">M2350_000378</name>
</gene>
<feature type="transmembrane region" description="Helical" evidence="7">
    <location>
        <begin position="76"/>
        <end position="93"/>
    </location>
</feature>
<evidence type="ECO:0000256" key="6">
    <source>
        <dbReference type="ARBA" id="ARBA00023136"/>
    </source>
</evidence>
<feature type="transmembrane region" description="Helical" evidence="7">
    <location>
        <begin position="105"/>
        <end position="125"/>
    </location>
</feature>
<evidence type="ECO:0000313" key="9">
    <source>
        <dbReference type="Proteomes" id="UP001204798"/>
    </source>
</evidence>
<feature type="transmembrane region" description="Helical" evidence="7">
    <location>
        <begin position="131"/>
        <end position="152"/>
    </location>
</feature>
<keyword evidence="6 7" id="KW-0472">Membrane</keyword>
<comment type="similarity">
    <text evidence="2 7">Belongs to the UPF0056 (MarC) family.</text>
</comment>
<keyword evidence="4 7" id="KW-0812">Transmembrane</keyword>
<evidence type="ECO:0000256" key="1">
    <source>
        <dbReference type="ARBA" id="ARBA00004651"/>
    </source>
</evidence>
<comment type="caution">
    <text evidence="8">The sequence shown here is derived from an EMBL/GenBank/DDBJ whole genome shotgun (WGS) entry which is preliminary data.</text>
</comment>
<proteinExistence type="inferred from homology"/>
<feature type="transmembrane region" description="Helical" evidence="7">
    <location>
        <begin position="6"/>
        <end position="29"/>
    </location>
</feature>
<evidence type="ECO:0000256" key="7">
    <source>
        <dbReference type="RuleBase" id="RU362048"/>
    </source>
</evidence>
<protein>
    <recommendedName>
        <fullName evidence="7">UPF0056 membrane protein</fullName>
    </recommendedName>
</protein>
<evidence type="ECO:0000256" key="2">
    <source>
        <dbReference type="ARBA" id="ARBA00009784"/>
    </source>
</evidence>
<evidence type="ECO:0000313" key="8">
    <source>
        <dbReference type="EMBL" id="MCS3917981.1"/>
    </source>
</evidence>
<comment type="subcellular location">
    <subcellularLocation>
        <location evidence="1 7">Cell membrane</location>
        <topology evidence="1 7">Multi-pass membrane protein</topology>
    </subcellularLocation>
</comment>
<dbReference type="NCBIfam" id="TIGR00427">
    <property type="entry name" value="NAAT family transporter"/>
    <property type="match status" value="1"/>
</dbReference>
<organism evidence="8 9">
    <name type="scientific">Candidatus Fervidibacter sacchari</name>
    <dbReference type="NCBI Taxonomy" id="1448929"/>
    <lineage>
        <taxon>Bacteria</taxon>
        <taxon>Candidatus Fervidibacterota</taxon>
        <taxon>Candidatus Fervidibacter</taxon>
    </lineage>
</organism>
<dbReference type="PANTHER" id="PTHR33508:SF1">
    <property type="entry name" value="UPF0056 MEMBRANE PROTEIN YHCE"/>
    <property type="match status" value="1"/>
</dbReference>
<reference evidence="8 9" key="1">
    <citation type="submission" date="2022-08" db="EMBL/GenBank/DDBJ databases">
        <title>Bacterial and archaeal communities from various locations to study Microbial Dark Matter (Phase II).</title>
        <authorList>
            <person name="Stepanauskas R."/>
        </authorList>
    </citation>
    <scope>NUCLEOTIDE SEQUENCE [LARGE SCALE GENOMIC DNA]</scope>
    <source>
        <strain evidence="8 9">PD1</strain>
    </source>
</reference>
<keyword evidence="3" id="KW-1003">Cell membrane</keyword>
<dbReference type="PANTHER" id="PTHR33508">
    <property type="entry name" value="UPF0056 MEMBRANE PROTEIN YHCE"/>
    <property type="match status" value="1"/>
</dbReference>
<keyword evidence="5 7" id="KW-1133">Transmembrane helix</keyword>
<feature type="transmembrane region" description="Helical" evidence="7">
    <location>
        <begin position="164"/>
        <end position="184"/>
    </location>
</feature>
<feature type="transmembrane region" description="Helical" evidence="7">
    <location>
        <begin position="41"/>
        <end position="64"/>
    </location>
</feature>
<evidence type="ECO:0000256" key="3">
    <source>
        <dbReference type="ARBA" id="ARBA00022475"/>
    </source>
</evidence>